<evidence type="ECO:0000256" key="1">
    <source>
        <dbReference type="ARBA" id="ARBA00010954"/>
    </source>
</evidence>
<comment type="caution">
    <text evidence="3">The sequence shown here is derived from an EMBL/GenBank/DDBJ whole genome shotgun (WGS) entry which is preliminary data.</text>
</comment>
<dbReference type="Proteomes" id="UP001358417">
    <property type="component" value="Unassembled WGS sequence"/>
</dbReference>
<sequence>MKQNAHVQRFTHADNSQDATLYSRRQYNTGTRKFPEEQSEPPQPNEVRCLQPSTADVSNKEIARGGNEPGNRIIIPPCISKADVQALLNAPYQPPVTKASLRELDLTLIQSNINLRVDLNYDHDLHFTPVSGLKGEKKKLKAVLYWQSLVAEFRITQHYNSLQTCSECKAISKSGGDVSTVESKFYPRLPDLFLNLKELLTILVPDRDQDQISEYLDIPLLTQMATYGVINVVGLGKWLCELLTTHCAPMRDIYAQEMAEKIREGFEQGSMEALVDGIKKLFDFLEAMKLDVANHQIRSFRYHLIEDTVAFQKDHFRVRIRNKRFNVKEPRKWFLKNVNGHHQSCKNGDEFARTTPLHAMLHGLVDLCVNADSNFPETLKHDVPRLGAMRDQIQDIIHINICLLVFDEQIKRLVGSRFNPSDLHPILGTRIKDLQSRILDLTDGHMNPNETMAQMWSQHCGAIALELTNAAFSVCKRVGCFLPDSEIETTARNLQMQFDDERLNGCRAQEFATVLEGAAQAHAHVFDNMTTLNISEIQKRHHNIRQGSQHEFQQWRQMPTEDDMARKLAHIAVIHMRVWADMVYLTADGEQDVGVEVE</sequence>
<evidence type="ECO:0008006" key="5">
    <source>
        <dbReference type="Google" id="ProtNLM"/>
    </source>
</evidence>
<dbReference type="Pfam" id="PF05794">
    <property type="entry name" value="Tcp11"/>
    <property type="match status" value="1"/>
</dbReference>
<organism evidence="3 4">
    <name type="scientific">Exophiala bonariae</name>
    <dbReference type="NCBI Taxonomy" id="1690606"/>
    <lineage>
        <taxon>Eukaryota</taxon>
        <taxon>Fungi</taxon>
        <taxon>Dikarya</taxon>
        <taxon>Ascomycota</taxon>
        <taxon>Pezizomycotina</taxon>
        <taxon>Eurotiomycetes</taxon>
        <taxon>Chaetothyriomycetidae</taxon>
        <taxon>Chaetothyriales</taxon>
        <taxon>Herpotrichiellaceae</taxon>
        <taxon>Exophiala</taxon>
    </lineage>
</organism>
<dbReference type="AlphaFoldDB" id="A0AAV9NQC2"/>
<dbReference type="InterPro" id="IPR008862">
    <property type="entry name" value="Tcp11"/>
</dbReference>
<dbReference type="GO" id="GO:0010737">
    <property type="term" value="P:protein kinase A signaling"/>
    <property type="evidence" value="ECO:0007669"/>
    <property type="project" value="TreeGrafter"/>
</dbReference>
<accession>A0AAV9NQC2</accession>
<dbReference type="PANTHER" id="PTHR12832">
    <property type="entry name" value="TESTIS-SPECIFIC PROTEIN PBS13 T-COMPLEX 11"/>
    <property type="match status" value="1"/>
</dbReference>
<gene>
    <name evidence="3" type="ORF">LTR84_007862</name>
</gene>
<feature type="compositionally biased region" description="Polar residues" evidence="2">
    <location>
        <begin position="13"/>
        <end position="31"/>
    </location>
</feature>
<dbReference type="EMBL" id="JAVRRD010000003">
    <property type="protein sequence ID" value="KAK5061320.1"/>
    <property type="molecule type" value="Genomic_DNA"/>
</dbReference>
<protein>
    <recommendedName>
        <fullName evidence="5">Tcp11-domain-containing protein</fullName>
    </recommendedName>
</protein>
<dbReference type="GeneID" id="89976027"/>
<comment type="similarity">
    <text evidence="1">Belongs to the TCP11 family.</text>
</comment>
<proteinExistence type="inferred from homology"/>
<reference evidence="3 4" key="1">
    <citation type="submission" date="2023-08" db="EMBL/GenBank/DDBJ databases">
        <title>Black Yeasts Isolated from many extreme environments.</title>
        <authorList>
            <person name="Coleine C."/>
            <person name="Stajich J.E."/>
            <person name="Selbmann L."/>
        </authorList>
    </citation>
    <scope>NUCLEOTIDE SEQUENCE [LARGE SCALE GENOMIC DNA]</scope>
    <source>
        <strain evidence="3 4">CCFEE 5792</strain>
    </source>
</reference>
<dbReference type="RefSeq" id="XP_064710417.1">
    <property type="nucleotide sequence ID" value="XM_064851414.1"/>
</dbReference>
<evidence type="ECO:0000313" key="4">
    <source>
        <dbReference type="Proteomes" id="UP001358417"/>
    </source>
</evidence>
<keyword evidence="4" id="KW-1185">Reference proteome</keyword>
<name>A0AAV9NQC2_9EURO</name>
<feature type="region of interest" description="Disordered" evidence="2">
    <location>
        <begin position="1"/>
        <end position="54"/>
    </location>
</feature>
<evidence type="ECO:0000313" key="3">
    <source>
        <dbReference type="EMBL" id="KAK5061320.1"/>
    </source>
</evidence>
<evidence type="ECO:0000256" key="2">
    <source>
        <dbReference type="SAM" id="MobiDB-lite"/>
    </source>
</evidence>
<dbReference type="PANTHER" id="PTHR12832:SF11">
    <property type="entry name" value="LD23868P"/>
    <property type="match status" value="1"/>
</dbReference>